<keyword evidence="2" id="KW-1185">Reference proteome</keyword>
<dbReference type="AlphaFoldDB" id="A0A5P1FCE5"/>
<dbReference type="Proteomes" id="UP000243459">
    <property type="component" value="Chromosome 3"/>
</dbReference>
<dbReference type="EMBL" id="CM007383">
    <property type="protein sequence ID" value="ONK74230.1"/>
    <property type="molecule type" value="Genomic_DNA"/>
</dbReference>
<proteinExistence type="predicted"/>
<evidence type="ECO:0000313" key="2">
    <source>
        <dbReference type="Proteomes" id="UP000243459"/>
    </source>
</evidence>
<accession>A0A5P1FCE5</accession>
<protein>
    <submittedName>
        <fullName evidence="1">Uncharacterized protein</fullName>
    </submittedName>
</protein>
<sequence>MFAWIDFVQNQYRKNEICSSCRKVRYKGYIVLIRLQYAEHAVASGLQECGH</sequence>
<name>A0A5P1FCE5_ASPOF</name>
<feature type="non-terminal residue" evidence="1">
    <location>
        <position position="51"/>
    </location>
</feature>
<reference evidence="2" key="1">
    <citation type="journal article" date="2017" name="Nat. Commun.">
        <title>The asparagus genome sheds light on the origin and evolution of a young Y chromosome.</title>
        <authorList>
            <person name="Harkess A."/>
            <person name="Zhou J."/>
            <person name="Xu C."/>
            <person name="Bowers J.E."/>
            <person name="Van der Hulst R."/>
            <person name="Ayyampalayam S."/>
            <person name="Mercati F."/>
            <person name="Riccardi P."/>
            <person name="McKain M.R."/>
            <person name="Kakrana A."/>
            <person name="Tang H."/>
            <person name="Ray J."/>
            <person name="Groenendijk J."/>
            <person name="Arikit S."/>
            <person name="Mathioni S.M."/>
            <person name="Nakano M."/>
            <person name="Shan H."/>
            <person name="Telgmann-Rauber A."/>
            <person name="Kanno A."/>
            <person name="Yue Z."/>
            <person name="Chen H."/>
            <person name="Li W."/>
            <person name="Chen Y."/>
            <person name="Xu X."/>
            <person name="Zhang Y."/>
            <person name="Luo S."/>
            <person name="Chen H."/>
            <person name="Gao J."/>
            <person name="Mao Z."/>
            <person name="Pires J.C."/>
            <person name="Luo M."/>
            <person name="Kudrna D."/>
            <person name="Wing R.A."/>
            <person name="Meyers B.C."/>
            <person name="Yi K."/>
            <person name="Kong H."/>
            <person name="Lavrijsen P."/>
            <person name="Sunseri F."/>
            <person name="Falavigna A."/>
            <person name="Ye Y."/>
            <person name="Leebens-Mack J.H."/>
            <person name="Chen G."/>
        </authorList>
    </citation>
    <scope>NUCLEOTIDE SEQUENCE [LARGE SCALE GENOMIC DNA]</scope>
    <source>
        <strain evidence="2">cv. DH0086</strain>
    </source>
</reference>
<gene>
    <name evidence="1" type="ORF">A4U43_C03F4130</name>
</gene>
<dbReference type="Gramene" id="ONK74230">
    <property type="protein sequence ID" value="ONK74230"/>
    <property type="gene ID" value="A4U43_C03F4130"/>
</dbReference>
<organism evidence="1 2">
    <name type="scientific">Asparagus officinalis</name>
    <name type="common">Garden asparagus</name>
    <dbReference type="NCBI Taxonomy" id="4686"/>
    <lineage>
        <taxon>Eukaryota</taxon>
        <taxon>Viridiplantae</taxon>
        <taxon>Streptophyta</taxon>
        <taxon>Embryophyta</taxon>
        <taxon>Tracheophyta</taxon>
        <taxon>Spermatophyta</taxon>
        <taxon>Magnoliopsida</taxon>
        <taxon>Liliopsida</taxon>
        <taxon>Asparagales</taxon>
        <taxon>Asparagaceae</taxon>
        <taxon>Asparagoideae</taxon>
        <taxon>Asparagus</taxon>
    </lineage>
</organism>
<evidence type="ECO:0000313" key="1">
    <source>
        <dbReference type="EMBL" id="ONK74230.1"/>
    </source>
</evidence>